<organism evidence="1 2">
    <name type="scientific">Portunus trituberculatus</name>
    <name type="common">Swimming crab</name>
    <name type="synonym">Neptunus trituberculatus</name>
    <dbReference type="NCBI Taxonomy" id="210409"/>
    <lineage>
        <taxon>Eukaryota</taxon>
        <taxon>Metazoa</taxon>
        <taxon>Ecdysozoa</taxon>
        <taxon>Arthropoda</taxon>
        <taxon>Crustacea</taxon>
        <taxon>Multicrustacea</taxon>
        <taxon>Malacostraca</taxon>
        <taxon>Eumalacostraca</taxon>
        <taxon>Eucarida</taxon>
        <taxon>Decapoda</taxon>
        <taxon>Pleocyemata</taxon>
        <taxon>Brachyura</taxon>
        <taxon>Eubrachyura</taxon>
        <taxon>Portunoidea</taxon>
        <taxon>Portunidae</taxon>
        <taxon>Portuninae</taxon>
        <taxon>Portunus</taxon>
    </lineage>
</organism>
<gene>
    <name evidence="1" type="ORF">E2C01_065207</name>
</gene>
<dbReference type="Proteomes" id="UP000324222">
    <property type="component" value="Unassembled WGS sequence"/>
</dbReference>
<accession>A0A5B7HI87</accession>
<name>A0A5B7HI87_PORTR</name>
<comment type="caution">
    <text evidence="1">The sequence shown here is derived from an EMBL/GenBank/DDBJ whole genome shotgun (WGS) entry which is preliminary data.</text>
</comment>
<dbReference type="AlphaFoldDB" id="A0A5B7HI87"/>
<reference evidence="1 2" key="1">
    <citation type="submission" date="2019-05" db="EMBL/GenBank/DDBJ databases">
        <title>Another draft genome of Portunus trituberculatus and its Hox gene families provides insights of decapod evolution.</title>
        <authorList>
            <person name="Jeong J.-H."/>
            <person name="Song I."/>
            <person name="Kim S."/>
            <person name="Choi T."/>
            <person name="Kim D."/>
            <person name="Ryu S."/>
            <person name="Kim W."/>
        </authorList>
    </citation>
    <scope>NUCLEOTIDE SEQUENCE [LARGE SCALE GENOMIC DNA]</scope>
    <source>
        <tissue evidence="1">Muscle</tissue>
    </source>
</reference>
<evidence type="ECO:0000313" key="1">
    <source>
        <dbReference type="EMBL" id="MPC70942.1"/>
    </source>
</evidence>
<dbReference type="EMBL" id="VSRR010032004">
    <property type="protein sequence ID" value="MPC70942.1"/>
    <property type="molecule type" value="Genomic_DNA"/>
</dbReference>
<protein>
    <submittedName>
        <fullName evidence="1">Uncharacterized protein</fullName>
    </submittedName>
</protein>
<sequence>MVGHFFMPQRQAGYPAALRHSSLRTPATGRCRKMPKEFNYEPEDAGDADRSSRVTPPLGLPLLCLLAILREERIVRPRIRNHDSRYTCV</sequence>
<evidence type="ECO:0000313" key="2">
    <source>
        <dbReference type="Proteomes" id="UP000324222"/>
    </source>
</evidence>
<proteinExistence type="predicted"/>
<keyword evidence="2" id="KW-1185">Reference proteome</keyword>